<dbReference type="EMBL" id="CP017641">
    <property type="protein sequence ID" value="APZ95886.1"/>
    <property type="molecule type" value="Genomic_DNA"/>
</dbReference>
<protein>
    <submittedName>
        <fullName evidence="1">Integrase/recombinase</fullName>
    </submittedName>
</protein>
<evidence type="ECO:0000313" key="1">
    <source>
        <dbReference type="EMBL" id="APZ95886.1"/>
    </source>
</evidence>
<evidence type="ECO:0000313" key="2">
    <source>
        <dbReference type="Proteomes" id="UP000187735"/>
    </source>
</evidence>
<dbReference type="Proteomes" id="UP000187735">
    <property type="component" value="Chromosome"/>
</dbReference>
<dbReference type="GO" id="GO:0015074">
    <property type="term" value="P:DNA integration"/>
    <property type="evidence" value="ECO:0007669"/>
    <property type="project" value="InterPro"/>
</dbReference>
<dbReference type="KEGG" id="fmr:Fuma_05549"/>
<organism evidence="1 2">
    <name type="scientific">Fuerstiella marisgermanici</name>
    <dbReference type="NCBI Taxonomy" id="1891926"/>
    <lineage>
        <taxon>Bacteria</taxon>
        <taxon>Pseudomonadati</taxon>
        <taxon>Planctomycetota</taxon>
        <taxon>Planctomycetia</taxon>
        <taxon>Planctomycetales</taxon>
        <taxon>Planctomycetaceae</taxon>
        <taxon>Fuerstiella</taxon>
    </lineage>
</organism>
<dbReference type="GO" id="GO:0006310">
    <property type="term" value="P:DNA recombination"/>
    <property type="evidence" value="ECO:0007669"/>
    <property type="project" value="InterPro"/>
</dbReference>
<dbReference type="RefSeq" id="WP_145944421.1">
    <property type="nucleotide sequence ID" value="NZ_CP017641.1"/>
</dbReference>
<dbReference type="InterPro" id="IPR013762">
    <property type="entry name" value="Integrase-like_cat_sf"/>
</dbReference>
<dbReference type="OrthoDB" id="9801717at2"/>
<sequence>MAKNEDRITVLPDRCGRDLLDQVERVRRLHDRDFVDGRGKVYLPYALERKYANENRDFGWQWLFPATGLSVDPRSGERRRHHISEELFSRFFKAATDRVGIV</sequence>
<dbReference type="AlphaFoldDB" id="A0A1P8WPA9"/>
<keyword evidence="2" id="KW-1185">Reference proteome</keyword>
<name>A0A1P8WPA9_9PLAN</name>
<gene>
    <name evidence="1" type="ORF">Fuma_05549</name>
</gene>
<dbReference type="GO" id="GO:0003677">
    <property type="term" value="F:DNA binding"/>
    <property type="evidence" value="ECO:0007669"/>
    <property type="project" value="InterPro"/>
</dbReference>
<accession>A0A1P8WPA9</accession>
<reference evidence="1 2" key="1">
    <citation type="journal article" date="2016" name="Front. Microbiol.">
        <title>Fuerstia marisgermanicae gen. nov., sp. nov., an Unusual Member of the Phylum Planctomycetes from the German Wadden Sea.</title>
        <authorList>
            <person name="Kohn T."/>
            <person name="Heuer A."/>
            <person name="Jogler M."/>
            <person name="Vollmers J."/>
            <person name="Boedeker C."/>
            <person name="Bunk B."/>
            <person name="Rast P."/>
            <person name="Borchert D."/>
            <person name="Glockner I."/>
            <person name="Freese H.M."/>
            <person name="Klenk H.P."/>
            <person name="Overmann J."/>
            <person name="Kaster A.K."/>
            <person name="Rohde M."/>
            <person name="Wiegand S."/>
            <person name="Jogler C."/>
        </authorList>
    </citation>
    <scope>NUCLEOTIDE SEQUENCE [LARGE SCALE GENOMIC DNA]</scope>
    <source>
        <strain evidence="1 2">NH11</strain>
    </source>
</reference>
<dbReference type="STRING" id="1891926.Fuma_05549"/>
<dbReference type="Gene3D" id="1.10.443.10">
    <property type="entry name" value="Intergrase catalytic core"/>
    <property type="match status" value="1"/>
</dbReference>
<proteinExistence type="predicted"/>